<dbReference type="EMBL" id="UZAJ01040626">
    <property type="protein sequence ID" value="VDP15681.1"/>
    <property type="molecule type" value="Genomic_DNA"/>
</dbReference>
<evidence type="ECO:0000313" key="2">
    <source>
        <dbReference type="EMBL" id="VDP15681.1"/>
    </source>
</evidence>
<reference evidence="2 3" key="2">
    <citation type="submission" date="2018-11" db="EMBL/GenBank/DDBJ databases">
        <authorList>
            <consortium name="Pathogen Informatics"/>
        </authorList>
    </citation>
    <scope>NUCLEOTIDE SEQUENCE [LARGE SCALE GENOMIC DNA]</scope>
</reference>
<dbReference type="InterPro" id="IPR024462">
    <property type="entry name" value="GH116_N"/>
</dbReference>
<evidence type="ECO:0000259" key="1">
    <source>
        <dbReference type="Pfam" id="PF12215"/>
    </source>
</evidence>
<dbReference type="STRING" id="387005.A0A183I337"/>
<name>A0A183I337_9BILA</name>
<evidence type="ECO:0000313" key="4">
    <source>
        <dbReference type="WBParaSite" id="OFLC_0001415701-mRNA-1"/>
    </source>
</evidence>
<dbReference type="Pfam" id="PF12215">
    <property type="entry name" value="Glyco_hydr_116N"/>
    <property type="match status" value="1"/>
</dbReference>
<organism evidence="4">
    <name type="scientific">Onchocerca flexuosa</name>
    <dbReference type="NCBI Taxonomy" id="387005"/>
    <lineage>
        <taxon>Eukaryota</taxon>
        <taxon>Metazoa</taxon>
        <taxon>Ecdysozoa</taxon>
        <taxon>Nematoda</taxon>
        <taxon>Chromadorea</taxon>
        <taxon>Rhabditida</taxon>
        <taxon>Spirurina</taxon>
        <taxon>Spiruromorpha</taxon>
        <taxon>Filarioidea</taxon>
        <taxon>Onchocercidae</taxon>
        <taxon>Onchocerca</taxon>
    </lineage>
</organism>
<protein>
    <submittedName>
        <fullName evidence="4">Glyco_hydr_116N domain-containing protein</fullName>
    </submittedName>
</protein>
<sequence>MQISIFSDENADRRQLGIAVLAETLIKANTKVASCIEYVLAWDMPIVQFGSGERKYKSMKSLCFFRRYTRFFGDHGCASPAICAYSLAKYR</sequence>
<dbReference type="AlphaFoldDB" id="A0A183I337"/>
<proteinExistence type="predicted"/>
<dbReference type="Proteomes" id="UP000267606">
    <property type="component" value="Unassembled WGS sequence"/>
</dbReference>
<feature type="domain" description="Glycosyl-hydrolase family 116 N-terminal" evidence="1">
    <location>
        <begin position="9"/>
        <end position="90"/>
    </location>
</feature>
<evidence type="ECO:0000313" key="3">
    <source>
        <dbReference type="Proteomes" id="UP000267606"/>
    </source>
</evidence>
<dbReference type="WBParaSite" id="OFLC_0001415701-mRNA-1">
    <property type="protein sequence ID" value="OFLC_0001415701-mRNA-1"/>
    <property type="gene ID" value="OFLC_0001415701"/>
</dbReference>
<accession>A0A183I337</accession>
<reference evidence="4" key="1">
    <citation type="submission" date="2016-06" db="UniProtKB">
        <authorList>
            <consortium name="WormBaseParasite"/>
        </authorList>
    </citation>
    <scope>IDENTIFICATION</scope>
</reference>
<keyword evidence="3" id="KW-1185">Reference proteome</keyword>
<gene>
    <name evidence="2" type="ORF">OFLC_LOCUS14148</name>
</gene>